<feature type="region of interest" description="Disordered" evidence="1">
    <location>
        <begin position="1"/>
        <end position="21"/>
    </location>
</feature>
<reference evidence="3" key="1">
    <citation type="submission" date="2022-11" db="UniProtKB">
        <authorList>
            <consortium name="WormBaseParasite"/>
        </authorList>
    </citation>
    <scope>IDENTIFICATION</scope>
</reference>
<organism evidence="2 3">
    <name type="scientific">Panagrolaimus davidi</name>
    <dbReference type="NCBI Taxonomy" id="227884"/>
    <lineage>
        <taxon>Eukaryota</taxon>
        <taxon>Metazoa</taxon>
        <taxon>Ecdysozoa</taxon>
        <taxon>Nematoda</taxon>
        <taxon>Chromadorea</taxon>
        <taxon>Rhabditida</taxon>
        <taxon>Tylenchina</taxon>
        <taxon>Panagrolaimomorpha</taxon>
        <taxon>Panagrolaimoidea</taxon>
        <taxon>Panagrolaimidae</taxon>
        <taxon>Panagrolaimus</taxon>
    </lineage>
</organism>
<dbReference type="AlphaFoldDB" id="A0A914QZ21"/>
<feature type="compositionally biased region" description="Polar residues" evidence="1">
    <location>
        <begin position="1"/>
        <end position="12"/>
    </location>
</feature>
<sequence length="117" mass="13183">MQQSQAQYNPYQRQPPHSKKTVNFSITDDSAAAVTVPLPSQYKPRSQSVGLVLNQKAARARQAYLKHNIDRERGGKVKLAEGHIIEAKSANALQFFSTHHDYVCLTILLFLLCNNNF</sequence>
<evidence type="ECO:0000313" key="3">
    <source>
        <dbReference type="WBParaSite" id="PDA_v2.g9158.t1"/>
    </source>
</evidence>
<evidence type="ECO:0000256" key="1">
    <source>
        <dbReference type="SAM" id="MobiDB-lite"/>
    </source>
</evidence>
<protein>
    <submittedName>
        <fullName evidence="3">Uncharacterized protein</fullName>
    </submittedName>
</protein>
<dbReference type="WBParaSite" id="PDA_v2.g9158.t1">
    <property type="protein sequence ID" value="PDA_v2.g9158.t1"/>
    <property type="gene ID" value="PDA_v2.g9158"/>
</dbReference>
<proteinExistence type="predicted"/>
<name>A0A914QZ21_9BILA</name>
<evidence type="ECO:0000313" key="2">
    <source>
        <dbReference type="Proteomes" id="UP000887578"/>
    </source>
</evidence>
<accession>A0A914QZ21</accession>
<dbReference type="Proteomes" id="UP000887578">
    <property type="component" value="Unplaced"/>
</dbReference>
<keyword evidence="2" id="KW-1185">Reference proteome</keyword>